<evidence type="ECO:0000256" key="1">
    <source>
        <dbReference type="SAM" id="MobiDB-lite"/>
    </source>
</evidence>
<sequence length="51" mass="5767">MYGTQCKHEMLCWLHIKSQRFSRTIPSTPSNVTKGNLASTKGKRTTKDLKG</sequence>
<feature type="region of interest" description="Disordered" evidence="1">
    <location>
        <begin position="24"/>
        <end position="51"/>
    </location>
</feature>
<evidence type="ECO:0000313" key="2">
    <source>
        <dbReference type="EMBL" id="MBX55939.1"/>
    </source>
</evidence>
<protein>
    <submittedName>
        <fullName evidence="2">Uncharacterized protein</fullName>
    </submittedName>
</protein>
<proteinExistence type="predicted"/>
<dbReference type="EMBL" id="GGEC01075455">
    <property type="protein sequence ID" value="MBX55939.1"/>
    <property type="molecule type" value="Transcribed_RNA"/>
</dbReference>
<reference evidence="2" key="1">
    <citation type="submission" date="2018-02" db="EMBL/GenBank/DDBJ databases">
        <title>Rhizophora mucronata_Transcriptome.</title>
        <authorList>
            <person name="Meera S.P."/>
            <person name="Sreeshan A."/>
            <person name="Augustine A."/>
        </authorList>
    </citation>
    <scope>NUCLEOTIDE SEQUENCE</scope>
    <source>
        <tissue evidence="2">Leaf</tissue>
    </source>
</reference>
<dbReference type="AlphaFoldDB" id="A0A2P2PMT0"/>
<accession>A0A2P2PMT0</accession>
<organism evidence="2">
    <name type="scientific">Rhizophora mucronata</name>
    <name type="common">Asiatic mangrove</name>
    <dbReference type="NCBI Taxonomy" id="61149"/>
    <lineage>
        <taxon>Eukaryota</taxon>
        <taxon>Viridiplantae</taxon>
        <taxon>Streptophyta</taxon>
        <taxon>Embryophyta</taxon>
        <taxon>Tracheophyta</taxon>
        <taxon>Spermatophyta</taxon>
        <taxon>Magnoliopsida</taxon>
        <taxon>eudicotyledons</taxon>
        <taxon>Gunneridae</taxon>
        <taxon>Pentapetalae</taxon>
        <taxon>rosids</taxon>
        <taxon>fabids</taxon>
        <taxon>Malpighiales</taxon>
        <taxon>Rhizophoraceae</taxon>
        <taxon>Rhizophora</taxon>
    </lineage>
</organism>
<name>A0A2P2PMT0_RHIMU</name>
<feature type="compositionally biased region" description="Polar residues" evidence="1">
    <location>
        <begin position="24"/>
        <end position="39"/>
    </location>
</feature>